<proteinExistence type="inferred from homology"/>
<keyword evidence="11" id="KW-1185">Reference proteome</keyword>
<dbReference type="SUPFAM" id="SSF52540">
    <property type="entry name" value="P-loop containing nucleoside triphosphate hydrolases"/>
    <property type="match status" value="1"/>
</dbReference>
<dbReference type="InterPro" id="IPR054712">
    <property type="entry name" value="Cas3-like_dom"/>
</dbReference>
<dbReference type="Pfam" id="PF21802">
    <property type="entry name" value="Cas3-like_C"/>
    <property type="match status" value="1"/>
</dbReference>
<dbReference type="InterPro" id="IPR006483">
    <property type="entry name" value="CRISPR-assoc_Cas3_HD"/>
</dbReference>
<dbReference type="PROSITE" id="PS51643">
    <property type="entry name" value="HD_CAS3"/>
    <property type="match status" value="1"/>
</dbReference>
<evidence type="ECO:0000256" key="4">
    <source>
        <dbReference type="ARBA" id="ARBA00022741"/>
    </source>
</evidence>
<dbReference type="InterPro" id="IPR038257">
    <property type="entry name" value="CRISPR-assoc_Cas3_HD_sf"/>
</dbReference>
<reference evidence="10 11" key="1">
    <citation type="submission" date="2013-10" db="EMBL/GenBank/DDBJ databases">
        <title>Salinisphaera japonica YTM-1 Genome Sequencing.</title>
        <authorList>
            <person name="Lai Q."/>
            <person name="Li C."/>
            <person name="Shao Z."/>
        </authorList>
    </citation>
    <scope>NUCLEOTIDE SEQUENCE [LARGE SCALE GENOMIC DNA]</scope>
    <source>
        <strain evidence="10 11">YTM-1</strain>
    </source>
</reference>
<dbReference type="GO" id="GO:0046872">
    <property type="term" value="F:metal ion binding"/>
    <property type="evidence" value="ECO:0007669"/>
    <property type="project" value="UniProtKB-KW"/>
</dbReference>
<dbReference type="Gene3D" id="3.40.50.300">
    <property type="entry name" value="P-loop containing nucleotide triphosphate hydrolases"/>
    <property type="match status" value="1"/>
</dbReference>
<comment type="caution">
    <text evidence="10">The sequence shown here is derived from an EMBL/GenBank/DDBJ whole genome shotgun (WGS) entry which is preliminary data.</text>
</comment>
<dbReference type="Gene3D" id="1.10.3210.30">
    <property type="match status" value="1"/>
</dbReference>
<dbReference type="GO" id="GO:0005524">
    <property type="term" value="F:ATP binding"/>
    <property type="evidence" value="ECO:0007669"/>
    <property type="project" value="UniProtKB-KW"/>
</dbReference>
<evidence type="ECO:0000256" key="6">
    <source>
        <dbReference type="ARBA" id="ARBA00022806"/>
    </source>
</evidence>
<dbReference type="GO" id="GO:0051607">
    <property type="term" value="P:defense response to virus"/>
    <property type="evidence" value="ECO:0007669"/>
    <property type="project" value="UniProtKB-KW"/>
</dbReference>
<gene>
    <name evidence="10" type="ORF">SAJA_15110</name>
</gene>
<dbReference type="AlphaFoldDB" id="A0A423PDZ9"/>
<dbReference type="Proteomes" id="UP000285310">
    <property type="component" value="Unassembled WGS sequence"/>
</dbReference>
<evidence type="ECO:0000256" key="2">
    <source>
        <dbReference type="ARBA" id="ARBA00009046"/>
    </source>
</evidence>
<dbReference type="InParanoid" id="A0A423PDZ9"/>
<keyword evidence="4" id="KW-0547">Nucleotide-binding</keyword>
<keyword evidence="8" id="KW-0051">Antiviral defense</keyword>
<dbReference type="InterPro" id="IPR048823">
    <property type="entry name" value="Cas3_I-F_Cas2"/>
</dbReference>
<dbReference type="Pfam" id="PF21384">
    <property type="entry name" value="Cas3_I-F_Cas2"/>
    <property type="match status" value="1"/>
</dbReference>
<name>A0A423PDZ9_9GAMM</name>
<dbReference type="EMBL" id="AYKG01000069">
    <property type="protein sequence ID" value="ROO23817.1"/>
    <property type="molecule type" value="Genomic_DNA"/>
</dbReference>
<dbReference type="Pfam" id="PF22590">
    <property type="entry name" value="Cas3-like_C_2"/>
    <property type="match status" value="1"/>
</dbReference>
<keyword evidence="5" id="KW-0378">Hydrolase</keyword>
<feature type="domain" description="HD Cas3-type" evidence="9">
    <location>
        <begin position="102"/>
        <end position="331"/>
    </location>
</feature>
<dbReference type="InterPro" id="IPR013395">
    <property type="entry name" value="CRISPR-assoc_Cas3_yers"/>
</dbReference>
<protein>
    <submittedName>
        <fullName evidence="10">CRISPR-associated protein Cas3</fullName>
    </submittedName>
</protein>
<keyword evidence="3" id="KW-0479">Metal-binding</keyword>
<dbReference type="OrthoDB" id="220028at2"/>
<accession>A0A423PDZ9</accession>
<evidence type="ECO:0000313" key="11">
    <source>
        <dbReference type="Proteomes" id="UP000285310"/>
    </source>
</evidence>
<dbReference type="GO" id="GO:0016787">
    <property type="term" value="F:hydrolase activity"/>
    <property type="evidence" value="ECO:0007669"/>
    <property type="project" value="UniProtKB-KW"/>
</dbReference>
<dbReference type="InterPro" id="IPR048824">
    <property type="entry name" value="Cas3-like_C"/>
</dbReference>
<evidence type="ECO:0000256" key="7">
    <source>
        <dbReference type="ARBA" id="ARBA00022840"/>
    </source>
</evidence>
<keyword evidence="6" id="KW-0347">Helicase</keyword>
<keyword evidence="7" id="KW-0067">ATP-binding</keyword>
<sequence length="1133" mass="127230">MNVLLVSQCNKNALRETRRILDQFAERRGDRTWQTPITKAGLDTLRKMLRKTARKNTAVACHWIRGTNHSELLWVVGNAARFNSRGATPTHTTKRNVLRAQDENNWHTGEDITLLAMMSGLMHDLGKATLAFKQRLDGRLTERNRFRHEWVSLRLFLAFVGNDDDEAWLTRLLDADSYDLMAWTRTPAFQRDGLDASDPYPFRGLPPLAKAIAWLIVSHHRLPVAPAMQDDGQQARLGSRAKSFNPDWLDAPLDALSHTWNERLSPGDESEIAPYWALAGELPVASQDWRKKAARLARRLLELKSKHRDDWHENPYVLHLARLSLMLADHYYSSLGLDDNDRPVPARRAFVHPNSPLKANTTRNRAGRVVVNQSLDEHLLGVTHHAGQIAHALPTLERDLARIGRHRGLRKRSGKGKFQWQDTAFDQAVGLRERAARNGAFIINMASTGCGKTLANARLLYALADPQQGMRATFALGLRALTQQTGRSYRKDLHLSDDELAIRVGGSASRALFAYYERLAEETGSASVQHLIDEDDHVLFGASNNQHSLLTWTHHNPKTKSLIAAPMLVCTVDHLVPATESLRGGRQIAPMLRLMSSDLVLDELDDYGLDDLPALTRLVQWAGMLGTRVVLSSATLPPDMVEGMFLAYQAGRRDYQRNRGADGPHAAAADVPCLWVDEFGVQQNDCGQASAFASAHDDFVQRRADKLRQKPTLRLGALWPLDIAGAQKREQTRAAFAQHVRDAALDLHHDHATPVPASHKHVSFGLLRMANIDPLFDVAKTLFEMGAPEDTQFHLCVYHARFPLAQRAAIEQQLDTALNRRDETAVFKDPDIRRALEQSTATHHLFIVLASPVCEVGRDWDADWAIAEPSSMRALIQLAGRVQRHRQQPNGRANLVIFDTNLRHFDNNRGPDGKPAAIFVRPGFEQERVAANHPFRLVAHRLGKLMRADEYQTIDALPRVAPRPAAERQPKTHLVDLEHVRMADTMQPISADATRRLNAASAWQYPQSMLTGVLAQQQPFRDNTMRTVQLVLLPDDDEAGTLSLYRVEADPARRGQSLYVPVENSQRDNIALSCGPRVAPWGEFDLYGLVDAQARVHDLTLHVAACRFSQLEAPDSAQGWRYHPWLGFSIWRG</sequence>
<dbReference type="RefSeq" id="WP_123659454.1">
    <property type="nucleotide sequence ID" value="NZ_AYKG01000069.1"/>
</dbReference>
<evidence type="ECO:0000256" key="3">
    <source>
        <dbReference type="ARBA" id="ARBA00022723"/>
    </source>
</evidence>
<comment type="similarity">
    <text evidence="2">In the central section; belongs to the CRISPR-associated helicase Cas3 family.</text>
</comment>
<evidence type="ECO:0000256" key="8">
    <source>
        <dbReference type="ARBA" id="ARBA00023118"/>
    </source>
</evidence>
<comment type="similarity">
    <text evidence="1">In the N-terminal section; belongs to the CRISPR-associated nuclease Cas3-HD family.</text>
</comment>
<evidence type="ECO:0000259" key="9">
    <source>
        <dbReference type="PROSITE" id="PS51643"/>
    </source>
</evidence>
<organism evidence="10 11">
    <name type="scientific">Salinisphaera japonica YTM-1</name>
    <dbReference type="NCBI Taxonomy" id="1209778"/>
    <lineage>
        <taxon>Bacteria</taxon>
        <taxon>Pseudomonadati</taxon>
        <taxon>Pseudomonadota</taxon>
        <taxon>Gammaproteobacteria</taxon>
        <taxon>Salinisphaerales</taxon>
        <taxon>Salinisphaeraceae</taxon>
        <taxon>Salinisphaera</taxon>
    </lineage>
</organism>
<evidence type="ECO:0000313" key="10">
    <source>
        <dbReference type="EMBL" id="ROO23817.1"/>
    </source>
</evidence>
<dbReference type="InterPro" id="IPR027417">
    <property type="entry name" value="P-loop_NTPase"/>
</dbReference>
<evidence type="ECO:0000256" key="1">
    <source>
        <dbReference type="ARBA" id="ARBA00006847"/>
    </source>
</evidence>
<evidence type="ECO:0000256" key="5">
    <source>
        <dbReference type="ARBA" id="ARBA00022801"/>
    </source>
</evidence>
<dbReference type="NCBIfam" id="TIGR02562">
    <property type="entry name" value="cas3_yersinia"/>
    <property type="match status" value="1"/>
</dbReference>
<dbReference type="GO" id="GO:0004386">
    <property type="term" value="F:helicase activity"/>
    <property type="evidence" value="ECO:0007669"/>
    <property type="project" value="UniProtKB-KW"/>
</dbReference>